<feature type="repeat" description="TPR" evidence="3">
    <location>
        <begin position="1082"/>
        <end position="1115"/>
    </location>
</feature>
<keyword evidence="4" id="KW-0175">Coiled coil</keyword>
<name>I0I9K5_CALAS</name>
<feature type="domain" description="Guanylate cyclase" evidence="5">
    <location>
        <begin position="29"/>
        <end position="88"/>
    </location>
</feature>
<dbReference type="GO" id="GO:0035556">
    <property type="term" value="P:intracellular signal transduction"/>
    <property type="evidence" value="ECO:0007669"/>
    <property type="project" value="InterPro"/>
</dbReference>
<reference evidence="6 7" key="1">
    <citation type="submission" date="2012-02" db="EMBL/GenBank/DDBJ databases">
        <title>Complete genome sequence of Caldilinea aerophila DSM 14535 (= NBRC 102666).</title>
        <authorList>
            <person name="Oguchi A."/>
            <person name="Hosoyama A."/>
            <person name="Sekine M."/>
            <person name="Fukai R."/>
            <person name="Kato Y."/>
            <person name="Nakamura S."/>
            <person name="Hanada S."/>
            <person name="Yamazaki S."/>
            <person name="Fujita N."/>
        </authorList>
    </citation>
    <scope>NUCLEOTIDE SEQUENCE [LARGE SCALE GENOMIC DNA]</scope>
    <source>
        <strain evidence="7">DSM 14535 / JCM 11387 / NBRC 104270 / STL-6-O1</strain>
    </source>
</reference>
<dbReference type="Pfam" id="PF13424">
    <property type="entry name" value="TPR_12"/>
    <property type="match status" value="3"/>
</dbReference>
<dbReference type="EMBL" id="AP012337">
    <property type="protein sequence ID" value="BAM01943.1"/>
    <property type="molecule type" value="Genomic_DNA"/>
</dbReference>
<dbReference type="HOGENOM" id="CLU_004435_4_0_0"/>
<dbReference type="InterPro" id="IPR019734">
    <property type="entry name" value="TPR_rpt"/>
</dbReference>
<feature type="domain" description="Guanylate cyclase" evidence="5">
    <location>
        <begin position="318"/>
        <end position="394"/>
    </location>
</feature>
<dbReference type="InterPro" id="IPR001054">
    <property type="entry name" value="A/G_cyclase"/>
</dbReference>
<keyword evidence="2" id="KW-0067">ATP-binding</keyword>
<keyword evidence="3" id="KW-0802">TPR repeat</keyword>
<evidence type="ECO:0000313" key="6">
    <source>
        <dbReference type="EMBL" id="BAM01943.1"/>
    </source>
</evidence>
<sequence>MEQAIAYLPQDRRRALPTNELLPEHTDGAVLFVDISGFTPLTETLAQQFGRSRGAELLTRTLNAAYQALIEQVERYGGSVIGFAGDAITCWFNAEGSLHNAALRGLTAACAMQRASEPFAAYEVAPGVVAELALKMALVSGSVRRLLVGDPAIQVIEVLAGALLDRMAAIEHVAQRGELVVGQETVDLLGLHAAVGVWRPTEAGAWAGVVTGLDSSSLARDFSERREIAEPPLSGSILPAETLRPWLLPAVWKNLQKGEENYLAELRPAAALFVRFSGIDFENDPAAATQLDALIRHVQKLLVEYEGALIQLTTGDKGSYLYAAFGAPVAHDDDAARAVAVALALRRDAGRFTFIHPLQFGVGAGMMRVGAYGSSTRRTYGVLGDETNVAARLMMEAAPGQILVSEHAAGLVQSRYLLEPLGLKVFKGKREPQSVYAVIGLRAPTTLQLEALYPDRPIGRERELETLADAIHLAAGQQGRLVRIEGEAGIGKSHLAAAAARMAAQRGFTLLYSSCQSVGQQPYGALSEPLAHLLGLARLRSEPAETQIAHLHSALSAFDPAWSVRLPLLGDLFDLPIPDNPTTAAFDARLRRTALISLAVDLLERATRLQPIFLLVEDVHWLNEADQEMVLALARATIDKALILCLTHRPVDASENAFFDALLNIPNQLHFTLGELSASAIVALAEERLHGPVEALLTDLIYTYTQGNPFFAEETLDALRDQGRIGLQGGVWRVTRPLLHALHEAGALERQDEQWRLRRNARLDAVTLGIPDTVQGLVLARLDSLSEETRLTLKVAAVIGRAFEPAVLHRAHPRRPPAEALQRQLDELKQRNFIYAESLVAEPTYIFRHSIAQEAICQTLLESQRRELHLAVGEALERHAPHAVERLAYHFLQADDNHSDVNRSDVRSKVIHYLDAAAGRAKRTFANETALAYFDRALSLETRWQWLMGKVEVYHMLGQRIQEEATLMVLEALPDSDRLRTLELWADFYEATSQLAQARAALQEALEHYEAQHSRMAQTRILSRIGEIALLEGDIDEAEQYYRQALELLSTIDGQSLSSVAERALSSSSSPSGQNDGAHLRAQALLGLGVVMRQRGHYDEAVTMLTEALVLYEQEGNQPEVATALTRLGGVAYLRRNFPEALAAWEKALAIRRAIGDREGEGSSLLNIAQVYTSMGDYGAALLLLHRALDIQRTVGNRWWENAVWNALGIIALTVGDYAEARRCLTTAERLSASVGDESGVAIAKFNLAQVERECGDYASAFERLEDARRWAHDNDDREFEAQCLTESALTAELAGEPERAEAFASAALRLYEELGIQALMTTDLATLALVHLARGELEAACTLVDTLLRIFEQSEVHQIEYPQRALYVAACVAAANHDQSLARSCLRRARELILKRAEKISDDELRRSYLENVRINQMVLNTANIASTNITSSGQDSEASQ</sequence>
<dbReference type="PANTHER" id="PTHR16305">
    <property type="entry name" value="TESTICULAR SOLUBLE ADENYLYL CYCLASE"/>
    <property type="match status" value="1"/>
</dbReference>
<evidence type="ECO:0000259" key="5">
    <source>
        <dbReference type="PROSITE" id="PS50125"/>
    </source>
</evidence>
<dbReference type="SUPFAM" id="SSF55073">
    <property type="entry name" value="Nucleotide cyclase"/>
    <property type="match status" value="2"/>
</dbReference>
<dbReference type="SUPFAM" id="SSF48452">
    <property type="entry name" value="TPR-like"/>
    <property type="match status" value="3"/>
</dbReference>
<dbReference type="PANTHER" id="PTHR16305:SF35">
    <property type="entry name" value="TRANSCRIPTIONAL ACTIVATOR DOMAIN"/>
    <property type="match status" value="1"/>
</dbReference>
<dbReference type="Proteomes" id="UP000007880">
    <property type="component" value="Chromosome"/>
</dbReference>
<keyword evidence="1" id="KW-0547">Nucleotide-binding</keyword>
<dbReference type="PATRIC" id="fig|926550.5.peg.4202"/>
<feature type="repeat" description="TPR" evidence="3">
    <location>
        <begin position="1162"/>
        <end position="1195"/>
    </location>
</feature>
<dbReference type="InterPro" id="IPR029787">
    <property type="entry name" value="Nucleotide_cyclase"/>
</dbReference>
<protein>
    <recommendedName>
        <fullName evidence="5">Guanylate cyclase domain-containing protein</fullName>
    </recommendedName>
</protein>
<dbReference type="PROSITE" id="PS50125">
    <property type="entry name" value="GUANYLATE_CYCLASE_2"/>
    <property type="match status" value="2"/>
</dbReference>
<dbReference type="Pfam" id="PF13191">
    <property type="entry name" value="AAA_16"/>
    <property type="match status" value="1"/>
</dbReference>
<gene>
    <name evidence="6" type="ordered locus">CLDAP_39030</name>
</gene>
<keyword evidence="7" id="KW-1185">Reference proteome</keyword>
<dbReference type="eggNOG" id="COG2114">
    <property type="taxonomic scope" value="Bacteria"/>
</dbReference>
<dbReference type="eggNOG" id="COG3899">
    <property type="taxonomic scope" value="Bacteria"/>
</dbReference>
<dbReference type="SUPFAM" id="SSF52540">
    <property type="entry name" value="P-loop containing nucleoside triphosphate hydrolases"/>
    <property type="match status" value="1"/>
</dbReference>
<evidence type="ECO:0000256" key="2">
    <source>
        <dbReference type="ARBA" id="ARBA00022840"/>
    </source>
</evidence>
<dbReference type="GO" id="GO:0005737">
    <property type="term" value="C:cytoplasm"/>
    <property type="evidence" value="ECO:0007669"/>
    <property type="project" value="TreeGrafter"/>
</dbReference>
<dbReference type="Gene3D" id="3.40.50.300">
    <property type="entry name" value="P-loop containing nucleotide triphosphate hydrolases"/>
    <property type="match status" value="1"/>
</dbReference>
<dbReference type="PROSITE" id="PS50005">
    <property type="entry name" value="TPR"/>
    <property type="match status" value="3"/>
</dbReference>
<feature type="coiled-coil region" evidence="4">
    <location>
        <begin position="992"/>
        <end position="1048"/>
    </location>
</feature>
<accession>I0I9K5</accession>
<dbReference type="CDD" id="cd07302">
    <property type="entry name" value="CHD"/>
    <property type="match status" value="2"/>
</dbReference>
<dbReference type="InterPro" id="IPR011990">
    <property type="entry name" value="TPR-like_helical_dom_sf"/>
</dbReference>
<dbReference type="Gene3D" id="3.30.70.1230">
    <property type="entry name" value="Nucleotide cyclase"/>
    <property type="match status" value="2"/>
</dbReference>
<dbReference type="InterPro" id="IPR027417">
    <property type="entry name" value="P-loop_NTPase"/>
</dbReference>
<feature type="repeat" description="TPR" evidence="3">
    <location>
        <begin position="1019"/>
        <end position="1052"/>
    </location>
</feature>
<dbReference type="InterPro" id="IPR041664">
    <property type="entry name" value="AAA_16"/>
</dbReference>
<evidence type="ECO:0000256" key="4">
    <source>
        <dbReference type="SAM" id="Coils"/>
    </source>
</evidence>
<dbReference type="GO" id="GO:0005524">
    <property type="term" value="F:ATP binding"/>
    <property type="evidence" value="ECO:0007669"/>
    <property type="project" value="UniProtKB-KW"/>
</dbReference>
<evidence type="ECO:0000313" key="7">
    <source>
        <dbReference type="Proteomes" id="UP000007880"/>
    </source>
</evidence>
<dbReference type="eggNOG" id="COG0457">
    <property type="taxonomic scope" value="Bacteria"/>
</dbReference>
<dbReference type="Pfam" id="PF13374">
    <property type="entry name" value="TPR_10"/>
    <property type="match status" value="1"/>
</dbReference>
<dbReference type="SMART" id="SM00028">
    <property type="entry name" value="TPR"/>
    <property type="match status" value="9"/>
</dbReference>
<dbReference type="KEGG" id="cap:CLDAP_39030"/>
<dbReference type="STRING" id="926550.CLDAP_39030"/>
<dbReference type="Pfam" id="PF00211">
    <property type="entry name" value="Guanylate_cyc"/>
    <property type="match status" value="1"/>
</dbReference>
<evidence type="ECO:0000256" key="3">
    <source>
        <dbReference type="PROSITE-ProRule" id="PRU00339"/>
    </source>
</evidence>
<dbReference type="GO" id="GO:0004016">
    <property type="term" value="F:adenylate cyclase activity"/>
    <property type="evidence" value="ECO:0007669"/>
    <property type="project" value="UniProtKB-ARBA"/>
</dbReference>
<proteinExistence type="predicted"/>
<dbReference type="GO" id="GO:0009190">
    <property type="term" value="P:cyclic nucleotide biosynthetic process"/>
    <property type="evidence" value="ECO:0007669"/>
    <property type="project" value="InterPro"/>
</dbReference>
<dbReference type="Gene3D" id="1.25.40.10">
    <property type="entry name" value="Tetratricopeptide repeat domain"/>
    <property type="match status" value="3"/>
</dbReference>
<evidence type="ECO:0000256" key="1">
    <source>
        <dbReference type="ARBA" id="ARBA00022741"/>
    </source>
</evidence>
<organism evidence="6 7">
    <name type="scientific">Caldilinea aerophila (strain DSM 14535 / JCM 11387 / NBRC 104270 / STL-6-O1)</name>
    <dbReference type="NCBI Taxonomy" id="926550"/>
    <lineage>
        <taxon>Bacteria</taxon>
        <taxon>Bacillati</taxon>
        <taxon>Chloroflexota</taxon>
        <taxon>Caldilineae</taxon>
        <taxon>Caldilineales</taxon>
        <taxon>Caldilineaceae</taxon>
        <taxon>Caldilinea</taxon>
    </lineage>
</organism>